<reference evidence="1" key="1">
    <citation type="journal article" date="2020" name="Nat. Commun.">
        <title>Large-scale genome sequencing of mycorrhizal fungi provides insights into the early evolution of symbiotic traits.</title>
        <authorList>
            <person name="Miyauchi S."/>
            <person name="Kiss E."/>
            <person name="Kuo A."/>
            <person name="Drula E."/>
            <person name="Kohler A."/>
            <person name="Sanchez-Garcia M."/>
            <person name="Morin E."/>
            <person name="Andreopoulos B."/>
            <person name="Barry K.W."/>
            <person name="Bonito G."/>
            <person name="Buee M."/>
            <person name="Carver A."/>
            <person name="Chen C."/>
            <person name="Cichocki N."/>
            <person name="Clum A."/>
            <person name="Culley D."/>
            <person name="Crous P.W."/>
            <person name="Fauchery L."/>
            <person name="Girlanda M."/>
            <person name="Hayes R.D."/>
            <person name="Keri Z."/>
            <person name="LaButti K."/>
            <person name="Lipzen A."/>
            <person name="Lombard V."/>
            <person name="Magnuson J."/>
            <person name="Maillard F."/>
            <person name="Murat C."/>
            <person name="Nolan M."/>
            <person name="Ohm R.A."/>
            <person name="Pangilinan J."/>
            <person name="Pereira M.F."/>
            <person name="Perotto S."/>
            <person name="Peter M."/>
            <person name="Pfister S."/>
            <person name="Riley R."/>
            <person name="Sitrit Y."/>
            <person name="Stielow J.B."/>
            <person name="Szollosi G."/>
            <person name="Zifcakova L."/>
            <person name="Stursova M."/>
            <person name="Spatafora J.W."/>
            <person name="Tedersoo L."/>
            <person name="Vaario L.M."/>
            <person name="Yamada A."/>
            <person name="Yan M."/>
            <person name="Wang P."/>
            <person name="Xu J."/>
            <person name="Bruns T."/>
            <person name="Baldrian P."/>
            <person name="Vilgalys R."/>
            <person name="Dunand C."/>
            <person name="Henrissat B."/>
            <person name="Grigoriev I.V."/>
            <person name="Hibbett D."/>
            <person name="Nagy L.G."/>
            <person name="Martin F.M."/>
        </authorList>
    </citation>
    <scope>NUCLEOTIDE SEQUENCE</scope>
    <source>
        <strain evidence="1">UH-Tt-Lm1</strain>
    </source>
</reference>
<name>A0A9P6H274_9AGAM</name>
<dbReference type="AlphaFoldDB" id="A0A9P6H274"/>
<reference evidence="1" key="2">
    <citation type="submission" date="2020-11" db="EMBL/GenBank/DDBJ databases">
        <authorList>
            <consortium name="DOE Joint Genome Institute"/>
            <person name="Kuo A."/>
            <person name="Miyauchi S."/>
            <person name="Kiss E."/>
            <person name="Drula E."/>
            <person name="Kohler A."/>
            <person name="Sanchez-Garcia M."/>
            <person name="Andreopoulos B."/>
            <person name="Barry K.W."/>
            <person name="Bonito G."/>
            <person name="Buee M."/>
            <person name="Carver A."/>
            <person name="Chen C."/>
            <person name="Cichocki N."/>
            <person name="Clum A."/>
            <person name="Culley D."/>
            <person name="Crous P.W."/>
            <person name="Fauchery L."/>
            <person name="Girlanda M."/>
            <person name="Hayes R."/>
            <person name="Keri Z."/>
            <person name="Labutti K."/>
            <person name="Lipzen A."/>
            <person name="Lombard V."/>
            <person name="Magnuson J."/>
            <person name="Maillard F."/>
            <person name="Morin E."/>
            <person name="Murat C."/>
            <person name="Nolan M."/>
            <person name="Ohm R."/>
            <person name="Pangilinan J."/>
            <person name="Pereira M."/>
            <person name="Perotto S."/>
            <person name="Peter M."/>
            <person name="Riley R."/>
            <person name="Sitrit Y."/>
            <person name="Stielow B."/>
            <person name="Szollosi G."/>
            <person name="Zifcakova L."/>
            <person name="Stursova M."/>
            <person name="Spatafora J.W."/>
            <person name="Tedersoo L."/>
            <person name="Vaario L.-M."/>
            <person name="Yamada A."/>
            <person name="Yan M."/>
            <person name="Wang P."/>
            <person name="Xu J."/>
            <person name="Bruns T."/>
            <person name="Baldrian P."/>
            <person name="Vilgalys R."/>
            <person name="Henrissat B."/>
            <person name="Grigoriev I.V."/>
            <person name="Hibbett D."/>
            <person name="Nagy L.G."/>
            <person name="Martin F.M."/>
        </authorList>
    </citation>
    <scope>NUCLEOTIDE SEQUENCE</scope>
    <source>
        <strain evidence="1">UH-Tt-Lm1</strain>
    </source>
</reference>
<evidence type="ECO:0000313" key="2">
    <source>
        <dbReference type="Proteomes" id="UP000736335"/>
    </source>
</evidence>
<dbReference type="EMBL" id="WIUZ02000057">
    <property type="protein sequence ID" value="KAF9777269.1"/>
    <property type="molecule type" value="Genomic_DNA"/>
</dbReference>
<comment type="caution">
    <text evidence="1">The sequence shown here is derived from an EMBL/GenBank/DDBJ whole genome shotgun (WGS) entry which is preliminary data.</text>
</comment>
<keyword evidence="2" id="KW-1185">Reference proteome</keyword>
<protein>
    <submittedName>
        <fullName evidence="1">Uncharacterized protein</fullName>
    </submittedName>
</protein>
<gene>
    <name evidence="1" type="ORF">BJ322DRAFT_730957</name>
</gene>
<sequence>MICASSMTAKRCCNRLKRAVGFPWGYNQVSIGALDSKIESAIETIVRGFKEITENNGYGTRDSLSFNNRVTAPLRGTDYLHGSSRGALFPANWSRTNSDVETISASLESGDEGRSMQFPRSVVLSNPKSPLTSPGATLILRSKTSLSRAFTAGFSCGHRGTCCAAHYRDLFCFRSSPFPRHLSGSRPRPTSSPSTPG</sequence>
<dbReference type="Proteomes" id="UP000736335">
    <property type="component" value="Unassembled WGS sequence"/>
</dbReference>
<accession>A0A9P6H274</accession>
<proteinExistence type="predicted"/>
<organism evidence="1 2">
    <name type="scientific">Thelephora terrestris</name>
    <dbReference type="NCBI Taxonomy" id="56493"/>
    <lineage>
        <taxon>Eukaryota</taxon>
        <taxon>Fungi</taxon>
        <taxon>Dikarya</taxon>
        <taxon>Basidiomycota</taxon>
        <taxon>Agaricomycotina</taxon>
        <taxon>Agaricomycetes</taxon>
        <taxon>Thelephorales</taxon>
        <taxon>Thelephoraceae</taxon>
        <taxon>Thelephora</taxon>
    </lineage>
</organism>
<evidence type="ECO:0000313" key="1">
    <source>
        <dbReference type="EMBL" id="KAF9777269.1"/>
    </source>
</evidence>